<dbReference type="SUPFAM" id="SSF51621">
    <property type="entry name" value="Phosphoenolpyruvate/pyruvate domain"/>
    <property type="match status" value="1"/>
</dbReference>
<evidence type="ECO:0000256" key="8">
    <source>
        <dbReference type="ARBA" id="ARBA00022777"/>
    </source>
</evidence>
<dbReference type="InterPro" id="IPR015813">
    <property type="entry name" value="Pyrv/PenolPyrv_kinase-like_dom"/>
</dbReference>
<comment type="caution">
    <text evidence="17">The sequence shown here is derived from an EMBL/GenBank/DDBJ whole genome shotgun (WGS) entry which is preliminary data.</text>
</comment>
<protein>
    <recommendedName>
        <fullName evidence="4 13">Pyruvate kinase</fullName>
        <ecNumber evidence="4 13">2.7.1.40</ecNumber>
    </recommendedName>
</protein>
<dbReference type="InterPro" id="IPR018209">
    <property type="entry name" value="Pyrv_Knase_AS"/>
</dbReference>
<feature type="domain" description="Pyruvate kinase C-terminal" evidence="16">
    <location>
        <begin position="361"/>
        <end position="472"/>
    </location>
</feature>
<evidence type="ECO:0000313" key="17">
    <source>
        <dbReference type="EMBL" id="MFD0761685.1"/>
    </source>
</evidence>
<dbReference type="Gene3D" id="3.20.20.60">
    <property type="entry name" value="Phosphoenolpyruvate-binding domains"/>
    <property type="match status" value="1"/>
</dbReference>
<dbReference type="EMBL" id="JBHTIC010000006">
    <property type="protein sequence ID" value="MFD0761685.1"/>
    <property type="molecule type" value="Genomic_DNA"/>
</dbReference>
<dbReference type="Proteomes" id="UP001597032">
    <property type="component" value="Unassembled WGS sequence"/>
</dbReference>
<dbReference type="InterPro" id="IPR011037">
    <property type="entry name" value="Pyrv_Knase-like_insert_dom_sf"/>
</dbReference>
<keyword evidence="18" id="KW-1185">Reference proteome</keyword>
<evidence type="ECO:0000256" key="5">
    <source>
        <dbReference type="ARBA" id="ARBA00022679"/>
    </source>
</evidence>
<evidence type="ECO:0000256" key="9">
    <source>
        <dbReference type="ARBA" id="ARBA00022840"/>
    </source>
</evidence>
<evidence type="ECO:0000256" key="3">
    <source>
        <dbReference type="ARBA" id="ARBA00008663"/>
    </source>
</evidence>
<dbReference type="Gene3D" id="3.40.1380.20">
    <property type="entry name" value="Pyruvate kinase, C-terminal domain"/>
    <property type="match status" value="1"/>
</dbReference>
<dbReference type="PROSITE" id="PS00110">
    <property type="entry name" value="PYRUVATE_KINASE"/>
    <property type="match status" value="1"/>
</dbReference>
<keyword evidence="8 14" id="KW-0418">Kinase</keyword>
<evidence type="ECO:0000256" key="14">
    <source>
        <dbReference type="RuleBase" id="RU000504"/>
    </source>
</evidence>
<comment type="catalytic activity">
    <reaction evidence="14">
        <text>pyruvate + ATP = phosphoenolpyruvate + ADP + H(+)</text>
        <dbReference type="Rhea" id="RHEA:18157"/>
        <dbReference type="ChEBI" id="CHEBI:15361"/>
        <dbReference type="ChEBI" id="CHEBI:15378"/>
        <dbReference type="ChEBI" id="CHEBI:30616"/>
        <dbReference type="ChEBI" id="CHEBI:58702"/>
        <dbReference type="ChEBI" id="CHEBI:456216"/>
        <dbReference type="EC" id="2.7.1.40"/>
    </reaction>
</comment>
<evidence type="ECO:0000256" key="4">
    <source>
        <dbReference type="ARBA" id="ARBA00012142"/>
    </source>
</evidence>
<keyword evidence="10 14" id="KW-0460">Magnesium</keyword>
<dbReference type="Gene3D" id="2.40.33.10">
    <property type="entry name" value="PK beta-barrel domain-like"/>
    <property type="match status" value="1"/>
</dbReference>
<evidence type="ECO:0000256" key="1">
    <source>
        <dbReference type="ARBA" id="ARBA00001958"/>
    </source>
</evidence>
<keyword evidence="5 14" id="KW-0808">Transferase</keyword>
<comment type="pathway">
    <text evidence="2 14">Carbohydrate degradation; glycolysis; pyruvate from D-glyceraldehyde 3-phosphate: step 5/5.</text>
</comment>
<dbReference type="InterPro" id="IPR001697">
    <property type="entry name" value="Pyr_Knase"/>
</dbReference>
<evidence type="ECO:0000256" key="6">
    <source>
        <dbReference type="ARBA" id="ARBA00022723"/>
    </source>
</evidence>
<evidence type="ECO:0000256" key="7">
    <source>
        <dbReference type="ARBA" id="ARBA00022741"/>
    </source>
</evidence>
<proteinExistence type="inferred from homology"/>
<keyword evidence="9" id="KW-0067">ATP-binding</keyword>
<dbReference type="GO" id="GO:0016301">
    <property type="term" value="F:kinase activity"/>
    <property type="evidence" value="ECO:0007669"/>
    <property type="project" value="UniProtKB-KW"/>
</dbReference>
<evidence type="ECO:0000256" key="11">
    <source>
        <dbReference type="ARBA" id="ARBA00023152"/>
    </source>
</evidence>
<feature type="domain" description="Pyruvate kinase barrel" evidence="15">
    <location>
        <begin position="6"/>
        <end position="326"/>
    </location>
</feature>
<keyword evidence="12 17" id="KW-0670">Pyruvate</keyword>
<dbReference type="EC" id="2.7.1.40" evidence="4 13"/>
<dbReference type="PRINTS" id="PR01050">
    <property type="entry name" value="PYRUVTKNASE"/>
</dbReference>
<dbReference type="Pfam" id="PF02887">
    <property type="entry name" value="PK_C"/>
    <property type="match status" value="1"/>
</dbReference>
<name>A0ABW2Z5J0_9FLAO</name>
<comment type="cofactor">
    <cofactor evidence="1">
        <name>K(+)</name>
        <dbReference type="ChEBI" id="CHEBI:29103"/>
    </cofactor>
</comment>
<dbReference type="Pfam" id="PF00224">
    <property type="entry name" value="PK"/>
    <property type="match status" value="1"/>
</dbReference>
<sequence length="482" mass="54249">MAENRKRTKIVATLGPACSTKDILEKMMESGVNVFRVNFSHAEYTDVEKKIKLIREINKSRNFNVAILADLQGPKLRVGKMAEKVKLEVGDTFIFTTNKCEGTNEKAYMTYQNFPKDVQVGEHILVDDGKLLFEVIDTDRDSQVITKVLRGGKLKSKKGVNLPNTKISLPALTEKDIEDVLFAIKMKVDWIALSFVRTPEDLIQLKELIKENSSYKIPIIAKIEKPEAVENIDKLTPYCDALMCARGDLGVEVPMEKVPLIQKRLVLKAKKAHIPIIIATQMMETMITNQVPTRAEVNDVANSIMDGADAVMLSGETSVGEFPLEVIKQMRKIIESVENSPLISMPETYVQCINERFISKAICHQASIMANSINAEVITTLTDSGFTAFQISSWRPKSNILVFSSNRRILAMLNLLWGVKGIYYDRFVSTDQTIEDINNLAHERGYLNEGDFAINITSMPVKQRGMANTMRITEYKETKKSN</sequence>
<dbReference type="InterPro" id="IPR015795">
    <property type="entry name" value="Pyrv_Knase_C"/>
</dbReference>
<evidence type="ECO:0000313" key="18">
    <source>
        <dbReference type="Proteomes" id="UP001597032"/>
    </source>
</evidence>
<dbReference type="PANTHER" id="PTHR11817">
    <property type="entry name" value="PYRUVATE KINASE"/>
    <property type="match status" value="1"/>
</dbReference>
<accession>A0ABW2Z5J0</accession>
<dbReference type="RefSeq" id="WP_386781844.1">
    <property type="nucleotide sequence ID" value="NZ_JBHTIC010000006.1"/>
</dbReference>
<dbReference type="NCBIfam" id="NF004491">
    <property type="entry name" value="PRK05826.1"/>
    <property type="match status" value="1"/>
</dbReference>
<evidence type="ECO:0000259" key="16">
    <source>
        <dbReference type="Pfam" id="PF02887"/>
    </source>
</evidence>
<dbReference type="InterPro" id="IPR040442">
    <property type="entry name" value="Pyrv_kinase-like_dom_sf"/>
</dbReference>
<evidence type="ECO:0000256" key="12">
    <source>
        <dbReference type="ARBA" id="ARBA00023317"/>
    </source>
</evidence>
<comment type="similarity">
    <text evidence="3 14">Belongs to the pyruvate kinase family.</text>
</comment>
<dbReference type="GO" id="GO:0004743">
    <property type="term" value="F:pyruvate kinase activity"/>
    <property type="evidence" value="ECO:0007669"/>
    <property type="project" value="UniProtKB-EC"/>
</dbReference>
<keyword evidence="6" id="KW-0479">Metal-binding</keyword>
<reference evidence="18" key="1">
    <citation type="journal article" date="2019" name="Int. J. Syst. Evol. Microbiol.">
        <title>The Global Catalogue of Microorganisms (GCM) 10K type strain sequencing project: providing services to taxonomists for standard genome sequencing and annotation.</title>
        <authorList>
            <consortium name="The Broad Institute Genomics Platform"/>
            <consortium name="The Broad Institute Genome Sequencing Center for Infectious Disease"/>
            <person name="Wu L."/>
            <person name="Ma J."/>
        </authorList>
    </citation>
    <scope>NUCLEOTIDE SEQUENCE [LARGE SCALE GENOMIC DNA]</scope>
    <source>
        <strain evidence="18">CCUG 60022</strain>
    </source>
</reference>
<dbReference type="InterPro" id="IPR036918">
    <property type="entry name" value="Pyrv_Knase_C_sf"/>
</dbReference>
<dbReference type="SUPFAM" id="SSF52935">
    <property type="entry name" value="PK C-terminal domain-like"/>
    <property type="match status" value="1"/>
</dbReference>
<dbReference type="NCBIfam" id="NF004978">
    <property type="entry name" value="PRK06354.1"/>
    <property type="match status" value="1"/>
</dbReference>
<evidence type="ECO:0000259" key="15">
    <source>
        <dbReference type="Pfam" id="PF00224"/>
    </source>
</evidence>
<keyword evidence="11 14" id="KW-0324">Glycolysis</keyword>
<gene>
    <name evidence="17" type="primary">pyk</name>
    <name evidence="17" type="ORF">ACFQZW_06285</name>
</gene>
<evidence type="ECO:0000256" key="10">
    <source>
        <dbReference type="ARBA" id="ARBA00022842"/>
    </source>
</evidence>
<evidence type="ECO:0000256" key="2">
    <source>
        <dbReference type="ARBA" id="ARBA00004997"/>
    </source>
</evidence>
<evidence type="ECO:0000256" key="13">
    <source>
        <dbReference type="NCBIfam" id="TIGR01064"/>
    </source>
</evidence>
<dbReference type="InterPro" id="IPR015793">
    <property type="entry name" value="Pyrv_Knase_brl"/>
</dbReference>
<organism evidence="17 18">
    <name type="scientific">Lutibacter aestuarii</name>
    <dbReference type="NCBI Taxonomy" id="861111"/>
    <lineage>
        <taxon>Bacteria</taxon>
        <taxon>Pseudomonadati</taxon>
        <taxon>Bacteroidota</taxon>
        <taxon>Flavobacteriia</taxon>
        <taxon>Flavobacteriales</taxon>
        <taxon>Flavobacteriaceae</taxon>
        <taxon>Lutibacter</taxon>
    </lineage>
</organism>
<dbReference type="SUPFAM" id="SSF50800">
    <property type="entry name" value="PK beta-barrel domain-like"/>
    <property type="match status" value="1"/>
</dbReference>
<dbReference type="InterPro" id="IPR015806">
    <property type="entry name" value="Pyrv_Knase_insert_dom_sf"/>
</dbReference>
<dbReference type="NCBIfam" id="TIGR01064">
    <property type="entry name" value="pyruv_kin"/>
    <property type="match status" value="1"/>
</dbReference>
<keyword evidence="7" id="KW-0547">Nucleotide-binding</keyword>